<proteinExistence type="predicted"/>
<reference evidence="2" key="1">
    <citation type="submission" date="2016-01" db="EMBL/GenBank/DDBJ databases">
        <authorList>
            <person name="Peeters C."/>
        </authorList>
    </citation>
    <scope>NUCLEOTIDE SEQUENCE [LARGE SCALE GENOMIC DNA]</scope>
    <source>
        <strain evidence="2">LMG 22934</strain>
    </source>
</reference>
<protein>
    <submittedName>
        <fullName evidence="2">Uncharacterized protein</fullName>
    </submittedName>
</protein>
<name>A0A158JER7_9BURK</name>
<dbReference type="Proteomes" id="UP000054977">
    <property type="component" value="Unassembled WGS sequence"/>
</dbReference>
<dbReference type="STRING" id="326474.AWB65_06506"/>
<keyword evidence="1" id="KW-1133">Transmembrane helix</keyword>
<gene>
    <name evidence="2" type="ORF">AWB65_06506</name>
</gene>
<keyword evidence="1" id="KW-0812">Transmembrane</keyword>
<evidence type="ECO:0000313" key="2">
    <source>
        <dbReference type="EMBL" id="SAL67378.1"/>
    </source>
</evidence>
<keyword evidence="3" id="KW-1185">Reference proteome</keyword>
<sequence length="40" mass="4258">MALPGTRRTRNTLPIIIIATMSLSAIRFTPAAASALMSLE</sequence>
<keyword evidence="1" id="KW-0472">Membrane</keyword>
<accession>A0A158JER7</accession>
<feature type="transmembrane region" description="Helical" evidence="1">
    <location>
        <begin position="12"/>
        <end position="37"/>
    </location>
</feature>
<dbReference type="AlphaFoldDB" id="A0A158JER7"/>
<comment type="caution">
    <text evidence="2">The sequence shown here is derived from an EMBL/GenBank/DDBJ whole genome shotgun (WGS) entry which is preliminary data.</text>
</comment>
<evidence type="ECO:0000313" key="3">
    <source>
        <dbReference type="Proteomes" id="UP000054977"/>
    </source>
</evidence>
<evidence type="ECO:0000256" key="1">
    <source>
        <dbReference type="SAM" id="Phobius"/>
    </source>
</evidence>
<organism evidence="2 3">
    <name type="scientific">Caballeronia humi</name>
    <dbReference type="NCBI Taxonomy" id="326474"/>
    <lineage>
        <taxon>Bacteria</taxon>
        <taxon>Pseudomonadati</taxon>
        <taxon>Pseudomonadota</taxon>
        <taxon>Betaproteobacteria</taxon>
        <taxon>Burkholderiales</taxon>
        <taxon>Burkholderiaceae</taxon>
        <taxon>Caballeronia</taxon>
    </lineage>
</organism>
<dbReference type="EMBL" id="FCNW02000087">
    <property type="protein sequence ID" value="SAL67378.1"/>
    <property type="molecule type" value="Genomic_DNA"/>
</dbReference>